<gene>
    <name evidence="1" type="ORF">XELAEV_18006604mg</name>
</gene>
<organism evidence="1 2">
    <name type="scientific">Xenopus laevis</name>
    <name type="common">African clawed frog</name>
    <dbReference type="NCBI Taxonomy" id="8355"/>
    <lineage>
        <taxon>Eukaryota</taxon>
        <taxon>Metazoa</taxon>
        <taxon>Chordata</taxon>
        <taxon>Craniata</taxon>
        <taxon>Vertebrata</taxon>
        <taxon>Euteleostomi</taxon>
        <taxon>Amphibia</taxon>
        <taxon>Batrachia</taxon>
        <taxon>Anura</taxon>
        <taxon>Pipoidea</taxon>
        <taxon>Pipidae</taxon>
        <taxon>Xenopodinae</taxon>
        <taxon>Xenopus</taxon>
        <taxon>Xenopus</taxon>
    </lineage>
</organism>
<dbReference type="Proteomes" id="UP000694892">
    <property type="component" value="Chromosome 1L"/>
</dbReference>
<reference evidence="2" key="1">
    <citation type="journal article" date="2016" name="Nature">
        <title>Genome evolution in the allotetraploid frog Xenopus laevis.</title>
        <authorList>
            <person name="Session A.M."/>
            <person name="Uno Y."/>
            <person name="Kwon T."/>
            <person name="Chapman J.A."/>
            <person name="Toyoda A."/>
            <person name="Takahashi S."/>
            <person name="Fukui A."/>
            <person name="Hikosaka A."/>
            <person name="Suzuki A."/>
            <person name="Kondo M."/>
            <person name="van Heeringen S.J."/>
            <person name="Quigley I."/>
            <person name="Heinz S."/>
            <person name="Ogino H."/>
            <person name="Ochi H."/>
            <person name="Hellsten U."/>
            <person name="Lyons J.B."/>
            <person name="Simakov O."/>
            <person name="Putnam N."/>
            <person name="Stites J."/>
            <person name="Kuroki Y."/>
            <person name="Tanaka T."/>
            <person name="Michiue T."/>
            <person name="Watanabe M."/>
            <person name="Bogdanovic O."/>
            <person name="Lister R."/>
            <person name="Georgiou G."/>
            <person name="Paranjpe S.S."/>
            <person name="van Kruijsbergen I."/>
            <person name="Shu S."/>
            <person name="Carlson J."/>
            <person name="Kinoshita T."/>
            <person name="Ohta Y."/>
            <person name="Mawaribuchi S."/>
            <person name="Jenkins J."/>
            <person name="Grimwood J."/>
            <person name="Schmutz J."/>
            <person name="Mitros T."/>
            <person name="Mozaffari S.V."/>
            <person name="Suzuki Y."/>
            <person name="Haramoto Y."/>
            <person name="Yamamoto T.S."/>
            <person name="Takagi C."/>
            <person name="Heald R."/>
            <person name="Miller K."/>
            <person name="Haudenschild C."/>
            <person name="Kitzman J."/>
            <person name="Nakayama T."/>
            <person name="Izutsu Y."/>
            <person name="Robert J."/>
            <person name="Fortriede J."/>
            <person name="Burns K."/>
            <person name="Lotay V."/>
            <person name="Karimi K."/>
            <person name="Yasuoka Y."/>
            <person name="Dichmann D.S."/>
            <person name="Flajnik M.F."/>
            <person name="Houston D.W."/>
            <person name="Shendure J."/>
            <person name="DuPasquier L."/>
            <person name="Vize P.D."/>
            <person name="Zorn A.M."/>
            <person name="Ito M."/>
            <person name="Marcotte E.M."/>
            <person name="Wallingford J.B."/>
            <person name="Ito Y."/>
            <person name="Asashima M."/>
            <person name="Ueno N."/>
            <person name="Matsuda Y."/>
            <person name="Veenstra G.J."/>
            <person name="Fujiyama A."/>
            <person name="Harland R.M."/>
            <person name="Taira M."/>
            <person name="Rokhsar D.S."/>
        </authorList>
    </citation>
    <scope>NUCLEOTIDE SEQUENCE [LARGE SCALE GENOMIC DNA]</scope>
    <source>
        <strain evidence="2">J</strain>
    </source>
</reference>
<name>A0A974E0V6_XENLA</name>
<evidence type="ECO:0000313" key="2">
    <source>
        <dbReference type="Proteomes" id="UP000694892"/>
    </source>
</evidence>
<accession>A0A974E0V6</accession>
<sequence length="79" mass="8942">MPSRQKMCQIHTVPTDKKNLGYILDLLFRQTATSSQYQNIPSQIHSNYKLALNLNFTIIHRAGEHCTTNESILCIAPVA</sequence>
<proteinExistence type="predicted"/>
<evidence type="ECO:0000313" key="1">
    <source>
        <dbReference type="EMBL" id="OCU00827.1"/>
    </source>
</evidence>
<dbReference type="EMBL" id="CM004466">
    <property type="protein sequence ID" value="OCU00827.1"/>
    <property type="molecule type" value="Genomic_DNA"/>
</dbReference>
<dbReference type="AlphaFoldDB" id="A0A974E0V6"/>
<protein>
    <submittedName>
        <fullName evidence="1">Uncharacterized protein</fullName>
    </submittedName>
</protein>